<dbReference type="InterPro" id="IPR012675">
    <property type="entry name" value="Beta-grasp_dom_sf"/>
</dbReference>
<sequence>MFVRNLIQRLPLIRHPSNVHKIHSSVSLRHGEYEWQDPKSEDEIVNITFIIKDGQRREIKGKVGDNILYLAHRHEIPMEGACEASLACTTCHVYVKHEYLDALPEAEEKEDDLLDLAPFLKDNSRLGCQIKLTKELDGIEVTLPKATRNFYVDGHTPKPH</sequence>
<dbReference type="GO" id="GO:0045998">
    <property type="term" value="P:positive regulation of ecdysteroid biosynthetic process"/>
    <property type="evidence" value="ECO:0007669"/>
    <property type="project" value="UniProtKB-ARBA"/>
</dbReference>
<evidence type="ECO:0000256" key="10">
    <source>
        <dbReference type="ARBA" id="ARBA00023128"/>
    </source>
</evidence>
<evidence type="ECO:0000256" key="14">
    <source>
        <dbReference type="ARBA" id="ARBA00054507"/>
    </source>
</evidence>
<keyword evidence="6" id="KW-0249">Electron transport</keyword>
<keyword evidence="4" id="KW-0001">2Fe-2S</keyword>
<dbReference type="SUPFAM" id="SSF54292">
    <property type="entry name" value="2Fe-2S ferredoxin-like"/>
    <property type="match status" value="1"/>
</dbReference>
<comment type="subcellular location">
    <subcellularLocation>
        <location evidence="1">Mitochondrion</location>
    </subcellularLocation>
</comment>
<dbReference type="GO" id="GO:0006694">
    <property type="term" value="P:steroid biosynthetic process"/>
    <property type="evidence" value="ECO:0007669"/>
    <property type="project" value="UniProtKB-KW"/>
</dbReference>
<evidence type="ECO:0000256" key="11">
    <source>
        <dbReference type="ARBA" id="ARBA00023221"/>
    </source>
</evidence>
<dbReference type="InterPro" id="IPR036010">
    <property type="entry name" value="2Fe-2S_ferredoxin-like_sf"/>
</dbReference>
<dbReference type="GO" id="GO:0046872">
    <property type="term" value="F:metal ion binding"/>
    <property type="evidence" value="ECO:0007669"/>
    <property type="project" value="UniProtKB-KW"/>
</dbReference>
<dbReference type="PROSITE" id="PS51085">
    <property type="entry name" value="2FE2S_FER_2"/>
    <property type="match status" value="1"/>
</dbReference>
<dbReference type="InterPro" id="IPR018298">
    <property type="entry name" value="Adrenodoxin_Fe-S_BS"/>
</dbReference>
<comment type="function">
    <text evidence="14">Required for ecdysteroidogenesis in the prothoracic gland which is necessary for larval to pupal transition.</text>
</comment>
<name>A0A8D8LD23_9HEMI</name>
<dbReference type="InterPro" id="IPR001055">
    <property type="entry name" value="Adrenodoxin-like"/>
</dbReference>
<dbReference type="PROSITE" id="PS00814">
    <property type="entry name" value="ADX"/>
    <property type="match status" value="1"/>
</dbReference>
<evidence type="ECO:0000256" key="8">
    <source>
        <dbReference type="ARBA" id="ARBA00023014"/>
    </source>
</evidence>
<evidence type="ECO:0000256" key="13">
    <source>
        <dbReference type="ARBA" id="ARBA00034078"/>
    </source>
</evidence>
<keyword evidence="10" id="KW-0496">Mitochondrion</keyword>
<protein>
    <submittedName>
        <fullName evidence="16">Adrenodoxin-like protein, mitochondrial</fullName>
    </submittedName>
</protein>
<dbReference type="EMBL" id="HBUF01364253">
    <property type="protein sequence ID" value="CAG6722693.1"/>
    <property type="molecule type" value="Transcribed_RNA"/>
</dbReference>
<evidence type="ECO:0000256" key="1">
    <source>
        <dbReference type="ARBA" id="ARBA00004173"/>
    </source>
</evidence>
<dbReference type="PANTHER" id="PTHR23426">
    <property type="entry name" value="FERREDOXIN/ADRENODOXIN"/>
    <property type="match status" value="1"/>
</dbReference>
<dbReference type="EMBL" id="HBUF01364252">
    <property type="protein sequence ID" value="CAG6722691.1"/>
    <property type="molecule type" value="Transcribed_RNA"/>
</dbReference>
<dbReference type="AlphaFoldDB" id="A0A8D8LD23"/>
<dbReference type="EMBL" id="HBUF01676024">
    <property type="protein sequence ID" value="CAG6791397.1"/>
    <property type="molecule type" value="Transcribed_RNA"/>
</dbReference>
<keyword evidence="11" id="KW-0753">Steroid metabolism</keyword>
<dbReference type="GO" id="GO:0140647">
    <property type="term" value="P:P450-containing electron transport chain"/>
    <property type="evidence" value="ECO:0007669"/>
    <property type="project" value="InterPro"/>
</dbReference>
<dbReference type="EMBL" id="HBUF01676025">
    <property type="protein sequence ID" value="CAG6791399.1"/>
    <property type="molecule type" value="Transcribed_RNA"/>
</dbReference>
<evidence type="ECO:0000256" key="9">
    <source>
        <dbReference type="ARBA" id="ARBA00023098"/>
    </source>
</evidence>
<dbReference type="EMBL" id="HBUF01676022">
    <property type="protein sequence ID" value="CAG6791393.1"/>
    <property type="molecule type" value="Transcribed_RNA"/>
</dbReference>
<dbReference type="EMBL" id="HBUF01231613">
    <property type="protein sequence ID" value="CAG6673626.1"/>
    <property type="molecule type" value="Transcribed_RNA"/>
</dbReference>
<reference evidence="16" key="1">
    <citation type="submission" date="2021-05" db="EMBL/GenBank/DDBJ databases">
        <authorList>
            <person name="Alioto T."/>
            <person name="Alioto T."/>
            <person name="Gomez Garrido J."/>
        </authorList>
    </citation>
    <scope>NUCLEOTIDE SEQUENCE</scope>
</reference>
<accession>A0A8D8LD23</accession>
<dbReference type="EMBL" id="HBUF01002693">
    <property type="protein sequence ID" value="CAG6606238.1"/>
    <property type="molecule type" value="Transcribed_RNA"/>
</dbReference>
<evidence type="ECO:0000256" key="4">
    <source>
        <dbReference type="ARBA" id="ARBA00022714"/>
    </source>
</evidence>
<evidence type="ECO:0000259" key="15">
    <source>
        <dbReference type="PROSITE" id="PS51085"/>
    </source>
</evidence>
<dbReference type="FunFam" id="3.10.20.30:FF:000013">
    <property type="entry name" value="Adrenodoxin, mitochondrial"/>
    <property type="match status" value="1"/>
</dbReference>
<dbReference type="InterPro" id="IPR001041">
    <property type="entry name" value="2Fe-2S_ferredoxin-type"/>
</dbReference>
<dbReference type="Pfam" id="PF00111">
    <property type="entry name" value="Fer2"/>
    <property type="match status" value="1"/>
</dbReference>
<proteinExistence type="inferred from homology"/>
<dbReference type="PRINTS" id="PR00355">
    <property type="entry name" value="ADRENODOXIN"/>
</dbReference>
<dbReference type="PANTHER" id="PTHR23426:SF65">
    <property type="entry name" value="FERREDOXIN-2, MITOCHONDRIAL"/>
    <property type="match status" value="1"/>
</dbReference>
<evidence type="ECO:0000256" key="5">
    <source>
        <dbReference type="ARBA" id="ARBA00022723"/>
    </source>
</evidence>
<keyword evidence="3" id="KW-0813">Transport</keyword>
<evidence type="ECO:0000256" key="12">
    <source>
        <dbReference type="ARBA" id="ARBA00023250"/>
    </source>
</evidence>
<dbReference type="GO" id="GO:0005739">
    <property type="term" value="C:mitochondrion"/>
    <property type="evidence" value="ECO:0007669"/>
    <property type="project" value="UniProtKB-SubCell"/>
</dbReference>
<keyword evidence="12" id="KW-0755">Steroidogenesis</keyword>
<dbReference type="GO" id="GO:0051537">
    <property type="term" value="F:2 iron, 2 sulfur cluster binding"/>
    <property type="evidence" value="ECO:0007669"/>
    <property type="project" value="UniProtKB-KW"/>
</dbReference>
<feature type="domain" description="2Fe-2S ferredoxin-type" evidence="15">
    <location>
        <begin position="45"/>
        <end position="147"/>
    </location>
</feature>
<evidence type="ECO:0000256" key="3">
    <source>
        <dbReference type="ARBA" id="ARBA00022448"/>
    </source>
</evidence>
<keyword evidence="5" id="KW-0479">Metal-binding</keyword>
<evidence type="ECO:0000256" key="2">
    <source>
        <dbReference type="ARBA" id="ARBA00010914"/>
    </source>
</evidence>
<organism evidence="16">
    <name type="scientific">Cacopsylla melanoneura</name>
    <dbReference type="NCBI Taxonomy" id="428564"/>
    <lineage>
        <taxon>Eukaryota</taxon>
        <taxon>Metazoa</taxon>
        <taxon>Ecdysozoa</taxon>
        <taxon>Arthropoda</taxon>
        <taxon>Hexapoda</taxon>
        <taxon>Insecta</taxon>
        <taxon>Pterygota</taxon>
        <taxon>Neoptera</taxon>
        <taxon>Paraneoptera</taxon>
        <taxon>Hemiptera</taxon>
        <taxon>Sternorrhyncha</taxon>
        <taxon>Psylloidea</taxon>
        <taxon>Psyllidae</taxon>
        <taxon>Psyllinae</taxon>
        <taxon>Cacopsylla</taxon>
    </lineage>
</organism>
<evidence type="ECO:0000256" key="6">
    <source>
        <dbReference type="ARBA" id="ARBA00022982"/>
    </source>
</evidence>
<dbReference type="CDD" id="cd00207">
    <property type="entry name" value="fer2"/>
    <property type="match status" value="1"/>
</dbReference>
<keyword evidence="8" id="KW-0411">Iron-sulfur</keyword>
<evidence type="ECO:0000313" key="16">
    <source>
        <dbReference type="EMBL" id="CAG6606238.1"/>
    </source>
</evidence>
<keyword evidence="9" id="KW-0443">Lipid metabolism</keyword>
<dbReference type="Gene3D" id="3.10.20.30">
    <property type="match status" value="1"/>
</dbReference>
<comment type="cofactor">
    <cofactor evidence="13">
        <name>[2Fe-2S] cluster</name>
        <dbReference type="ChEBI" id="CHEBI:190135"/>
    </cofactor>
</comment>
<dbReference type="GO" id="GO:0009055">
    <property type="term" value="F:electron transfer activity"/>
    <property type="evidence" value="ECO:0007669"/>
    <property type="project" value="TreeGrafter"/>
</dbReference>
<keyword evidence="7" id="KW-0408">Iron</keyword>
<comment type="similarity">
    <text evidence="2">Belongs to the adrenodoxin/putidaredoxin family.</text>
</comment>
<dbReference type="EMBL" id="HBUF01231616">
    <property type="protein sequence ID" value="CAG6673630.1"/>
    <property type="molecule type" value="Transcribed_RNA"/>
</dbReference>
<evidence type="ECO:0000256" key="7">
    <source>
        <dbReference type="ARBA" id="ARBA00023004"/>
    </source>
</evidence>
<dbReference type="EMBL" id="HBUF01002695">
    <property type="protein sequence ID" value="CAG6606239.1"/>
    <property type="molecule type" value="Transcribed_RNA"/>
</dbReference>